<evidence type="ECO:0000256" key="2">
    <source>
        <dbReference type="PROSITE-ProRule" id="PRU00708"/>
    </source>
</evidence>
<organism evidence="3 4">
    <name type="scientific">Ceratopteris richardii</name>
    <name type="common">Triangle waterfern</name>
    <dbReference type="NCBI Taxonomy" id="49495"/>
    <lineage>
        <taxon>Eukaryota</taxon>
        <taxon>Viridiplantae</taxon>
        <taxon>Streptophyta</taxon>
        <taxon>Embryophyta</taxon>
        <taxon>Tracheophyta</taxon>
        <taxon>Polypodiopsida</taxon>
        <taxon>Polypodiidae</taxon>
        <taxon>Polypodiales</taxon>
        <taxon>Pteridineae</taxon>
        <taxon>Pteridaceae</taxon>
        <taxon>Parkerioideae</taxon>
        <taxon>Ceratopteris</taxon>
    </lineage>
</organism>
<dbReference type="Gene3D" id="1.25.40.10">
    <property type="entry name" value="Tetratricopeptide repeat domain"/>
    <property type="match status" value="6"/>
</dbReference>
<feature type="repeat" description="PPR" evidence="2">
    <location>
        <begin position="605"/>
        <end position="639"/>
    </location>
</feature>
<dbReference type="PROSITE" id="PS51375">
    <property type="entry name" value="PPR"/>
    <property type="match status" value="4"/>
</dbReference>
<reference evidence="3" key="1">
    <citation type="submission" date="2021-08" db="EMBL/GenBank/DDBJ databases">
        <title>WGS assembly of Ceratopteris richardii.</title>
        <authorList>
            <person name="Marchant D.B."/>
            <person name="Chen G."/>
            <person name="Jenkins J."/>
            <person name="Shu S."/>
            <person name="Leebens-Mack J."/>
            <person name="Grimwood J."/>
            <person name="Schmutz J."/>
            <person name="Soltis P."/>
            <person name="Soltis D."/>
            <person name="Chen Z.-H."/>
        </authorList>
    </citation>
    <scope>NUCLEOTIDE SEQUENCE</scope>
    <source>
        <strain evidence="3">Whitten #5841</strain>
        <tissue evidence="3">Leaf</tissue>
    </source>
</reference>
<dbReference type="InterPro" id="IPR011990">
    <property type="entry name" value="TPR-like_helical_dom_sf"/>
</dbReference>
<accession>A0A8T2SJH6</accession>
<dbReference type="Pfam" id="PF01535">
    <property type="entry name" value="PPR"/>
    <property type="match status" value="7"/>
</dbReference>
<dbReference type="GO" id="GO:0048731">
    <property type="term" value="P:system development"/>
    <property type="evidence" value="ECO:0007669"/>
    <property type="project" value="UniProtKB-ARBA"/>
</dbReference>
<proteinExistence type="predicted"/>
<dbReference type="OMA" id="NICADSK"/>
<dbReference type="Pfam" id="PF13041">
    <property type="entry name" value="PPR_2"/>
    <property type="match status" value="1"/>
</dbReference>
<sequence length="863" mass="96899">MLKRVLAIFMLRRAHISSIRCTGSERQRIESRRQRSARFFCNRDCYLLETVEDQLSEPNSFRVGGHDGILQWLCKTGQVSKAIHILSQILKPLSVDTYIHLLRSCVAQRSLFYAKEVYAHINRHHINLSGFLGDHLISSLAKCGSIRDALELCRTIPGISAYSWAVLIYAHVDSSSEQKALGLFREMQEQCVEPSSHALVGVLKACGNIKELDCGRHLHAYACTEGFTTNVFVGNTLINMYGKCGALTDAENVFLEMYGRDGVSWSALLAAYMEQGQTKLTLKLVRQMLEEGIVLNQHALVSSLRACDKILEAEEDSAVREQDRIFLLMNIGRSLHAYYRKHGFQSDVLVETALITLYGRCGALEYVTNVFLGMDQHDRVAWTAMLSVLLNHGKIREVLWLYNSMQLRYSGLNEFVFVILFQASGMLAKAMYASITTEISAFEIGRAIHIDACSYGCTSDNHVGTALVSMYSAFGALMEAEHVFRAIRHPDTVAWNSMLSAFVEQGEVDMTLQLYRKMQSEGQILDHSTFVLVLQAYNSILESYTGKEALINHDYTSDIQALHIEACKRGYLCNPIVGSALVCLYGKYRSMAEVEMVFNSVHKHDMATWTSILLACAEHGEDEKVLWLHQRMLKEGVHFDEASFVCILHACKKMGSLEACQRQHFDIVSVHHENCPAIALRIIETYKGCSSIVDADTVFDAESMPNILHWTVHISNDKGNETDCVTGLYKYEELLLQGLAPDESTLTSLLSTCCHAGLVTESMEYFDSIVKHYSLGLDPFHYTVLLDLICRAGDMQRVERILAERPNLGNLISWSCLLGACSSRGDITLAEKAFKRVVCVQPRQASAYVIISNIYANVMKKVM</sequence>
<gene>
    <name evidence="3" type="ORF">KP509_19G039900</name>
</gene>
<dbReference type="PANTHER" id="PTHR47926:SF382">
    <property type="entry name" value="PENTACOTRIPEPTIDE-REPEAT REGION OF PRORP DOMAIN-CONTAINING PROTEIN"/>
    <property type="match status" value="1"/>
</dbReference>
<evidence type="ECO:0008006" key="5">
    <source>
        <dbReference type="Google" id="ProtNLM"/>
    </source>
</evidence>
<dbReference type="FunFam" id="1.25.40.10:FF:000381">
    <property type="entry name" value="Pentatricopeptide repeat-containing protein"/>
    <property type="match status" value="2"/>
</dbReference>
<evidence type="ECO:0000256" key="1">
    <source>
        <dbReference type="ARBA" id="ARBA00022737"/>
    </source>
</evidence>
<feature type="repeat" description="PPR" evidence="2">
    <location>
        <begin position="160"/>
        <end position="194"/>
    </location>
</feature>
<comment type="caution">
    <text evidence="3">The sequence shown here is derived from an EMBL/GenBank/DDBJ whole genome shotgun (WGS) entry which is preliminary data.</text>
</comment>
<dbReference type="EMBL" id="CM035424">
    <property type="protein sequence ID" value="KAH7352326.1"/>
    <property type="molecule type" value="Genomic_DNA"/>
</dbReference>
<dbReference type="GO" id="GO:0009451">
    <property type="term" value="P:RNA modification"/>
    <property type="evidence" value="ECO:0007669"/>
    <property type="project" value="InterPro"/>
</dbReference>
<dbReference type="NCBIfam" id="TIGR00756">
    <property type="entry name" value="PPR"/>
    <property type="match status" value="3"/>
</dbReference>
<keyword evidence="4" id="KW-1185">Reference proteome</keyword>
<dbReference type="OrthoDB" id="185373at2759"/>
<feature type="repeat" description="PPR" evidence="2">
    <location>
        <begin position="491"/>
        <end position="525"/>
    </location>
</feature>
<dbReference type="FunFam" id="1.25.40.10:FF:000158">
    <property type="entry name" value="pentatricopeptide repeat-containing protein At2g33680"/>
    <property type="match status" value="1"/>
</dbReference>
<evidence type="ECO:0000313" key="4">
    <source>
        <dbReference type="Proteomes" id="UP000825935"/>
    </source>
</evidence>
<dbReference type="Proteomes" id="UP000825935">
    <property type="component" value="Chromosome 19"/>
</dbReference>
<dbReference type="AlphaFoldDB" id="A0A8T2SJH6"/>
<protein>
    <recommendedName>
        <fullName evidence="5">Pentatricopeptide repeat-containing protein</fullName>
    </recommendedName>
</protein>
<dbReference type="PANTHER" id="PTHR47926">
    <property type="entry name" value="PENTATRICOPEPTIDE REPEAT-CONTAINING PROTEIN"/>
    <property type="match status" value="1"/>
</dbReference>
<dbReference type="GO" id="GO:0003723">
    <property type="term" value="F:RNA binding"/>
    <property type="evidence" value="ECO:0007669"/>
    <property type="project" value="InterPro"/>
</dbReference>
<evidence type="ECO:0000313" key="3">
    <source>
        <dbReference type="EMBL" id="KAH7352326.1"/>
    </source>
</evidence>
<dbReference type="InterPro" id="IPR046960">
    <property type="entry name" value="PPR_At4g14850-like_plant"/>
</dbReference>
<feature type="repeat" description="PPR" evidence="2">
    <location>
        <begin position="261"/>
        <end position="295"/>
    </location>
</feature>
<name>A0A8T2SJH6_CERRI</name>
<keyword evidence="1" id="KW-0677">Repeat</keyword>
<dbReference type="InterPro" id="IPR002885">
    <property type="entry name" value="PPR_rpt"/>
</dbReference>